<dbReference type="Proteomes" id="UP000246018">
    <property type="component" value="Unassembled WGS sequence"/>
</dbReference>
<organism evidence="1 2">
    <name type="scientific">Nocardioides gansuensis</name>
    <dbReference type="NCBI Taxonomy" id="2138300"/>
    <lineage>
        <taxon>Bacteria</taxon>
        <taxon>Bacillati</taxon>
        <taxon>Actinomycetota</taxon>
        <taxon>Actinomycetes</taxon>
        <taxon>Propionibacteriales</taxon>
        <taxon>Nocardioidaceae</taxon>
        <taxon>Nocardioides</taxon>
    </lineage>
</organism>
<accession>A0A2T8F7T4</accession>
<gene>
    <name evidence="1" type="ORF">DDE18_17605</name>
</gene>
<evidence type="ECO:0000313" key="1">
    <source>
        <dbReference type="EMBL" id="PVG81781.1"/>
    </source>
</evidence>
<name>A0A2T8F7T4_9ACTN</name>
<evidence type="ECO:0000313" key="2">
    <source>
        <dbReference type="Proteomes" id="UP000246018"/>
    </source>
</evidence>
<dbReference type="OrthoDB" id="4373027at2"/>
<protein>
    <submittedName>
        <fullName evidence="1">Uncharacterized protein</fullName>
    </submittedName>
</protein>
<sequence length="148" mass="16363">MTHDIPPLRRPEDMPAVRTQADLHRHWRAMMGELGFGQRQLWFQFFDADGRCTPVVQQVTDVPELPDTEMLANLMAICDQLLTDLVPDGSVAFLWARPGRPGLIASDRAWAAGLAKAAADAGVRSHPVHLANDHELRVFATDDEIASA</sequence>
<reference evidence="1 2" key="1">
    <citation type="submission" date="2018-04" db="EMBL/GenBank/DDBJ databases">
        <title>Genome of Nocardioides gansuensis WSJ-1.</title>
        <authorList>
            <person name="Wu S."/>
            <person name="Wang G."/>
        </authorList>
    </citation>
    <scope>NUCLEOTIDE SEQUENCE [LARGE SCALE GENOMIC DNA]</scope>
    <source>
        <strain evidence="1 2">WSJ-1</strain>
    </source>
</reference>
<keyword evidence="2" id="KW-1185">Reference proteome</keyword>
<dbReference type="AlphaFoldDB" id="A0A2T8F7T4"/>
<proteinExistence type="predicted"/>
<dbReference type="EMBL" id="QDGZ01000007">
    <property type="protein sequence ID" value="PVG81781.1"/>
    <property type="molecule type" value="Genomic_DNA"/>
</dbReference>
<comment type="caution">
    <text evidence="1">The sequence shown here is derived from an EMBL/GenBank/DDBJ whole genome shotgun (WGS) entry which is preliminary data.</text>
</comment>
<dbReference type="RefSeq" id="WP_116573546.1">
    <property type="nucleotide sequence ID" value="NZ_QDGZ01000007.1"/>
</dbReference>